<dbReference type="InterPro" id="IPR008173">
    <property type="entry name" value="Adenylyl_cyclase_CyaB"/>
</dbReference>
<gene>
    <name evidence="2" type="ORF">UU84_C0001G0014</name>
</gene>
<dbReference type="PANTHER" id="PTHR21028">
    <property type="entry name" value="SI:CH211-156B7.4"/>
    <property type="match status" value="1"/>
</dbReference>
<dbReference type="InterPro" id="IPR023577">
    <property type="entry name" value="CYTH_domain"/>
</dbReference>
<protein>
    <recommendedName>
        <fullName evidence="1">CYTH domain-containing protein</fullName>
    </recommendedName>
</protein>
<proteinExistence type="predicted"/>
<dbReference type="SUPFAM" id="SSF55154">
    <property type="entry name" value="CYTH-like phosphatases"/>
    <property type="match status" value="1"/>
</dbReference>
<dbReference type="AlphaFoldDB" id="A0A0G0XTQ6"/>
<dbReference type="InterPro" id="IPR033469">
    <property type="entry name" value="CYTH-like_dom_sf"/>
</dbReference>
<evidence type="ECO:0000259" key="1">
    <source>
        <dbReference type="Pfam" id="PF01928"/>
    </source>
</evidence>
<feature type="domain" description="CYTH" evidence="1">
    <location>
        <begin position="1"/>
        <end position="95"/>
    </location>
</feature>
<dbReference type="PANTHER" id="PTHR21028:SF2">
    <property type="entry name" value="CYTH DOMAIN-CONTAINING PROTEIN"/>
    <property type="match status" value="1"/>
</dbReference>
<dbReference type="EMBL" id="LCCE01000001">
    <property type="protein sequence ID" value="KKS27782.1"/>
    <property type="molecule type" value="Genomic_DNA"/>
</dbReference>
<reference evidence="2 3" key="1">
    <citation type="journal article" date="2015" name="Nature">
        <title>rRNA introns, odd ribosomes, and small enigmatic genomes across a large radiation of phyla.</title>
        <authorList>
            <person name="Brown C.T."/>
            <person name="Hug L.A."/>
            <person name="Thomas B.C."/>
            <person name="Sharon I."/>
            <person name="Castelle C.J."/>
            <person name="Singh A."/>
            <person name="Wilkins M.J."/>
            <person name="Williams K.H."/>
            <person name="Banfield J.F."/>
        </authorList>
    </citation>
    <scope>NUCLEOTIDE SEQUENCE [LARGE SCALE GENOMIC DNA]</scope>
</reference>
<evidence type="ECO:0000313" key="2">
    <source>
        <dbReference type="EMBL" id="KKS27782.1"/>
    </source>
</evidence>
<comment type="caution">
    <text evidence="2">The sequence shown here is derived from an EMBL/GenBank/DDBJ whole genome shotgun (WGS) entry which is preliminary data.</text>
</comment>
<sequence>MKNIEYKVLLGDKTISEDKLKEIQAVFKEILEQKDIYFNCKKGRLKLRFINNKNAELIFYERVDSENSKISDYEIFETDVNSANIILKILSSSLGYNAEIEKKENYGYAGIPEYI</sequence>
<accession>A0A0G0XTQ6</accession>
<name>A0A0G0XTQ6_9BACT</name>
<dbReference type="Proteomes" id="UP000033859">
    <property type="component" value="Unassembled WGS sequence"/>
</dbReference>
<evidence type="ECO:0000313" key="3">
    <source>
        <dbReference type="Proteomes" id="UP000033859"/>
    </source>
</evidence>
<dbReference type="Gene3D" id="2.40.320.10">
    <property type="entry name" value="Hypothetical Protein Pfu-838710-001"/>
    <property type="match status" value="1"/>
</dbReference>
<organism evidence="2 3">
    <name type="scientific">Candidatus Yanofskybacteria bacterium GW2011_GWC2_41_9</name>
    <dbReference type="NCBI Taxonomy" id="1619029"/>
    <lineage>
        <taxon>Bacteria</taxon>
        <taxon>Candidatus Yanofskyibacteriota</taxon>
    </lineage>
</organism>
<dbReference type="Pfam" id="PF01928">
    <property type="entry name" value="CYTH"/>
    <property type="match status" value="1"/>
</dbReference>